<comment type="similarity">
    <text evidence="1">Belongs to the glycosyl hydrolase 3 family.</text>
</comment>
<dbReference type="SMART" id="SM01217">
    <property type="entry name" value="Fn3_like"/>
    <property type="match status" value="1"/>
</dbReference>
<dbReference type="InterPro" id="IPR002772">
    <property type="entry name" value="Glyco_hydro_3_C"/>
</dbReference>
<dbReference type="InterPro" id="IPR036962">
    <property type="entry name" value="Glyco_hydro_3_N_sf"/>
</dbReference>
<evidence type="ECO:0000256" key="2">
    <source>
        <dbReference type="ARBA" id="ARBA00022801"/>
    </source>
</evidence>
<dbReference type="GO" id="GO:0016787">
    <property type="term" value="F:hydrolase activity"/>
    <property type="evidence" value="ECO:0007669"/>
    <property type="project" value="UniProtKB-KW"/>
</dbReference>
<dbReference type="InterPro" id="IPR036881">
    <property type="entry name" value="Glyco_hydro_3_C_sf"/>
</dbReference>
<evidence type="ECO:0000259" key="3">
    <source>
        <dbReference type="SMART" id="SM01217"/>
    </source>
</evidence>
<feature type="domain" description="Fibronectin type III-like" evidence="3">
    <location>
        <begin position="637"/>
        <end position="707"/>
    </location>
</feature>
<dbReference type="InterPro" id="IPR013783">
    <property type="entry name" value="Ig-like_fold"/>
</dbReference>
<dbReference type="PANTHER" id="PTHR42715:SF10">
    <property type="entry name" value="BETA-GLUCOSIDASE"/>
    <property type="match status" value="1"/>
</dbReference>
<sequence>MKLVKRIEILFLCVISSLTGFSQTKPVYQDATRPMEERIEDALSRMTVEEKVRLLHANGGYRSWGVPRLGIPDNNPTDGPVGLRPEMEWSNWNNAHANNDSCTAFPSTICLAATWNPEMGVLFGKAYSEEALYRNKNIILGPGVNIFRTPMNGRNFEYMGEDPYLASKMGVSYIQGVQSNHVAACVKHFAVNNQETNRNSINTLVDERALHEIYLPAFKAAVQEGKVWTVMGAYNQYNGQHCCHNKYLLEDILRKEWGFDGVLLSDFGGTHNTEEAIFNGLDLEYGTRLGSAEAFNKYYLADPYLKLIREGKVGEKELNEKVRRILRMMYRTNMSADRPWGSLASAEHIEAARRIAEEGIVLLQNKKNMLPLNPANLKKILVVGENAVRTTANGGGSSEVQAKYEVVPLEGIRNWVGRQTEIVYQAGYSSRKGVSADSLKREAVQAAKEADAVVFIGGLAKEEGLDSEGADRKSYELPYGQNDLISALADANPRLVAVMISGNAYAMPWLKEVPAILQAWYGGTESGNAIASVLFGKTNPSGKLPFTFPARLEDNAAHAMGAYPGDGKTVEYKEGIWVGYRWTEKEKIQPLFAFGHGLSYTTFKYGKISLSKEVMNESDQLVVTIPVTNTGSCEGAETVQLYINDQKASLPRPVKELKGFRKVRLTPGETCNVSFVVDKESLSYYDPVKHGWVAEPGKFQALVGSASDDIKAKVIFELK</sequence>
<dbReference type="EMBL" id="JACOOI010000020">
    <property type="protein sequence ID" value="MBC5644570.1"/>
    <property type="molecule type" value="Genomic_DNA"/>
</dbReference>
<dbReference type="SUPFAM" id="SSF52279">
    <property type="entry name" value="Beta-D-glucan exohydrolase, C-terminal domain"/>
    <property type="match status" value="1"/>
</dbReference>
<evidence type="ECO:0000313" key="4">
    <source>
        <dbReference type="EMBL" id="MBC5644570.1"/>
    </source>
</evidence>
<dbReference type="Gene3D" id="3.20.20.300">
    <property type="entry name" value="Glycoside hydrolase, family 3, N-terminal domain"/>
    <property type="match status" value="1"/>
</dbReference>
<name>A0ABR7E469_9BACT</name>
<organism evidence="4 5">
    <name type="scientific">Parabacteroides segnis</name>
    <dbReference type="NCBI Taxonomy" id="2763058"/>
    <lineage>
        <taxon>Bacteria</taxon>
        <taxon>Pseudomonadati</taxon>
        <taxon>Bacteroidota</taxon>
        <taxon>Bacteroidia</taxon>
        <taxon>Bacteroidales</taxon>
        <taxon>Tannerellaceae</taxon>
        <taxon>Parabacteroides</taxon>
    </lineage>
</organism>
<dbReference type="InterPro" id="IPR050288">
    <property type="entry name" value="Cellulose_deg_GH3"/>
</dbReference>
<dbReference type="RefSeq" id="WP_186960439.1">
    <property type="nucleotide sequence ID" value="NZ_JACOOI010000020.1"/>
</dbReference>
<evidence type="ECO:0000313" key="5">
    <source>
        <dbReference type="Proteomes" id="UP000644010"/>
    </source>
</evidence>
<protein>
    <submittedName>
        <fullName evidence="4">Glycoside hydrolase family 3 C-terminal domain-containing protein</fullName>
    </submittedName>
</protein>
<comment type="caution">
    <text evidence="4">The sequence shown here is derived from an EMBL/GenBank/DDBJ whole genome shotgun (WGS) entry which is preliminary data.</text>
</comment>
<dbReference type="Pfam" id="PF14310">
    <property type="entry name" value="Fn3-like"/>
    <property type="match status" value="1"/>
</dbReference>
<evidence type="ECO:0000256" key="1">
    <source>
        <dbReference type="ARBA" id="ARBA00005336"/>
    </source>
</evidence>
<dbReference type="Gene3D" id="2.60.40.10">
    <property type="entry name" value="Immunoglobulins"/>
    <property type="match status" value="1"/>
</dbReference>
<dbReference type="InterPro" id="IPR001764">
    <property type="entry name" value="Glyco_hydro_3_N"/>
</dbReference>
<dbReference type="Pfam" id="PF01915">
    <property type="entry name" value="Glyco_hydro_3_C"/>
    <property type="match status" value="1"/>
</dbReference>
<dbReference type="InterPro" id="IPR026891">
    <property type="entry name" value="Fn3-like"/>
</dbReference>
<keyword evidence="2 4" id="KW-0378">Hydrolase</keyword>
<dbReference type="Proteomes" id="UP000644010">
    <property type="component" value="Unassembled WGS sequence"/>
</dbReference>
<dbReference type="PANTHER" id="PTHR42715">
    <property type="entry name" value="BETA-GLUCOSIDASE"/>
    <property type="match status" value="1"/>
</dbReference>
<reference evidence="4 5" key="1">
    <citation type="submission" date="2020-08" db="EMBL/GenBank/DDBJ databases">
        <title>Genome public.</title>
        <authorList>
            <person name="Liu C."/>
            <person name="Sun Q."/>
        </authorList>
    </citation>
    <scope>NUCLEOTIDE SEQUENCE [LARGE SCALE GENOMIC DNA]</scope>
    <source>
        <strain evidence="4 5">BX2</strain>
    </source>
</reference>
<dbReference type="SUPFAM" id="SSF51445">
    <property type="entry name" value="(Trans)glycosidases"/>
    <property type="match status" value="1"/>
</dbReference>
<gene>
    <name evidence="4" type="ORF">H8S77_16955</name>
</gene>
<dbReference type="PRINTS" id="PR00133">
    <property type="entry name" value="GLHYDRLASE3"/>
</dbReference>
<dbReference type="InterPro" id="IPR017853">
    <property type="entry name" value="GH"/>
</dbReference>
<proteinExistence type="inferred from homology"/>
<accession>A0ABR7E469</accession>
<dbReference type="Pfam" id="PF00933">
    <property type="entry name" value="Glyco_hydro_3"/>
    <property type="match status" value="1"/>
</dbReference>
<dbReference type="Gene3D" id="3.40.50.1700">
    <property type="entry name" value="Glycoside hydrolase family 3 C-terminal domain"/>
    <property type="match status" value="1"/>
</dbReference>
<keyword evidence="5" id="KW-1185">Reference proteome</keyword>